<dbReference type="CDD" id="cd02909">
    <property type="entry name" value="cupin_pirin_N"/>
    <property type="match status" value="1"/>
</dbReference>
<gene>
    <name evidence="5" type="ORF">D1627_01105</name>
</gene>
<dbReference type="OrthoDB" id="321327at2"/>
<dbReference type="InterPro" id="IPR014710">
    <property type="entry name" value="RmlC-like_jellyroll"/>
</dbReference>
<feature type="domain" description="Pirin N-terminal" evidence="3">
    <location>
        <begin position="61"/>
        <end position="140"/>
    </location>
</feature>
<evidence type="ECO:0000256" key="2">
    <source>
        <dbReference type="RuleBase" id="RU003457"/>
    </source>
</evidence>
<accession>A0A399SKN1</accession>
<dbReference type="SUPFAM" id="SSF51182">
    <property type="entry name" value="RmlC-like cupins"/>
    <property type="match status" value="1"/>
</dbReference>
<dbReference type="AlphaFoldDB" id="A0A399SKN1"/>
<dbReference type="PANTHER" id="PTHR13903:SF8">
    <property type="entry name" value="PIRIN"/>
    <property type="match status" value="1"/>
</dbReference>
<comment type="similarity">
    <text evidence="1 2">Belongs to the pirin family.</text>
</comment>
<dbReference type="InterPro" id="IPR003829">
    <property type="entry name" value="Pirin_N_dom"/>
</dbReference>
<keyword evidence="6" id="KW-1185">Reference proteome</keyword>
<dbReference type="InterPro" id="IPR012093">
    <property type="entry name" value="Pirin"/>
</dbReference>
<protein>
    <submittedName>
        <fullName evidence="5">Pirin family protein</fullName>
    </submittedName>
</protein>
<evidence type="ECO:0000256" key="1">
    <source>
        <dbReference type="ARBA" id="ARBA00008416"/>
    </source>
</evidence>
<name>A0A399SKN1_9BACT</name>
<dbReference type="InterPro" id="IPR011051">
    <property type="entry name" value="RmlC_Cupin_sf"/>
</dbReference>
<sequence>MKGKILAIEALQLPWQTEDPFLLAVHHLDHYPKGNEKMGVEQSELAGRNIGHDFAGQNGYNMYHGKTIPGFPYHPHRGFETITIGKQGFVDHTDSLGGAGRFGAGDLQWMTAGKGIQHSEMFPLLHSDKPNTLEIFQIWINLPSKSKLVEPHYKMLWKESIPKIDEIDNKGKKTTIEVYAGSYKSNLAPQPTPDSWAANPDHGVAIFSVKMEANAQWILPAPANEQVRNTLYFYSGNSIDVEGEKIAVNHLVKVKPGQRLHITNGDKEADLLILQGKPINEPIASRGPFVMNTEEELSQGFAEYRKTQFGGWPWSATEQVFDRAKGRFAKYADGTTEEK</sequence>
<dbReference type="EMBL" id="QWGE01000001">
    <property type="protein sequence ID" value="RIJ42497.1"/>
    <property type="molecule type" value="Genomic_DNA"/>
</dbReference>
<dbReference type="PANTHER" id="PTHR13903">
    <property type="entry name" value="PIRIN-RELATED"/>
    <property type="match status" value="1"/>
</dbReference>
<comment type="caution">
    <text evidence="5">The sequence shown here is derived from an EMBL/GenBank/DDBJ whole genome shotgun (WGS) entry which is preliminary data.</text>
</comment>
<dbReference type="InterPro" id="IPR008778">
    <property type="entry name" value="Pirin_C_dom"/>
</dbReference>
<dbReference type="Pfam" id="PF02678">
    <property type="entry name" value="Pirin"/>
    <property type="match status" value="1"/>
</dbReference>
<organism evidence="5 6">
    <name type="scientific">Pontibacter oryzae</name>
    <dbReference type="NCBI Taxonomy" id="2304593"/>
    <lineage>
        <taxon>Bacteria</taxon>
        <taxon>Pseudomonadati</taxon>
        <taxon>Bacteroidota</taxon>
        <taxon>Cytophagia</taxon>
        <taxon>Cytophagales</taxon>
        <taxon>Hymenobacteraceae</taxon>
        <taxon>Pontibacter</taxon>
    </lineage>
</organism>
<evidence type="ECO:0000313" key="5">
    <source>
        <dbReference type="EMBL" id="RIJ42497.1"/>
    </source>
</evidence>
<evidence type="ECO:0000259" key="4">
    <source>
        <dbReference type="Pfam" id="PF05726"/>
    </source>
</evidence>
<feature type="domain" description="Pirin C-terminal" evidence="4">
    <location>
        <begin position="209"/>
        <end position="310"/>
    </location>
</feature>
<evidence type="ECO:0000313" key="6">
    <source>
        <dbReference type="Proteomes" id="UP000266005"/>
    </source>
</evidence>
<dbReference type="Proteomes" id="UP000266005">
    <property type="component" value="Unassembled WGS sequence"/>
</dbReference>
<reference evidence="6" key="1">
    <citation type="submission" date="2018-08" db="EMBL/GenBank/DDBJ databases">
        <title>Mucilaginibacter sp. MYSH2.</title>
        <authorList>
            <person name="Seo T."/>
        </authorList>
    </citation>
    <scope>NUCLEOTIDE SEQUENCE [LARGE SCALE GENOMIC DNA]</scope>
    <source>
        <strain evidence="6">KIRAN</strain>
    </source>
</reference>
<dbReference type="Pfam" id="PF05726">
    <property type="entry name" value="Pirin_C"/>
    <property type="match status" value="1"/>
</dbReference>
<dbReference type="Gene3D" id="2.60.120.10">
    <property type="entry name" value="Jelly Rolls"/>
    <property type="match status" value="2"/>
</dbReference>
<proteinExistence type="inferred from homology"/>
<dbReference type="RefSeq" id="WP_119430379.1">
    <property type="nucleotide sequence ID" value="NZ_QWGE01000001.1"/>
</dbReference>
<evidence type="ECO:0000259" key="3">
    <source>
        <dbReference type="Pfam" id="PF02678"/>
    </source>
</evidence>